<dbReference type="GO" id="GO:0004074">
    <property type="term" value="F:biliverdin reductase [NAD(P)H] activity"/>
    <property type="evidence" value="ECO:0007669"/>
    <property type="project" value="TreeGrafter"/>
</dbReference>
<proteinExistence type="inferred from homology"/>
<dbReference type="InterPro" id="IPR036291">
    <property type="entry name" value="NAD(P)-bd_dom_sf"/>
</dbReference>
<dbReference type="PANTHER" id="PTHR43355">
    <property type="entry name" value="FLAVIN REDUCTASE (NADPH)"/>
    <property type="match status" value="1"/>
</dbReference>
<evidence type="ECO:0000256" key="1">
    <source>
        <dbReference type="ARBA" id="ARBA00038376"/>
    </source>
</evidence>
<accession>A0A017SKW2</accession>
<evidence type="ECO:0000259" key="2">
    <source>
        <dbReference type="Pfam" id="PF13460"/>
    </source>
</evidence>
<feature type="domain" description="NAD(P)-binding" evidence="2">
    <location>
        <begin position="8"/>
        <end position="236"/>
    </location>
</feature>
<dbReference type="SUPFAM" id="SSF51735">
    <property type="entry name" value="NAD(P)-binding Rossmann-fold domains"/>
    <property type="match status" value="1"/>
</dbReference>
<protein>
    <recommendedName>
        <fullName evidence="2">NAD(P)-binding domain-containing protein</fullName>
    </recommendedName>
</protein>
<dbReference type="Proteomes" id="UP000019804">
    <property type="component" value="Unassembled WGS sequence"/>
</dbReference>
<dbReference type="HOGENOM" id="CLU_066707_0_0_1"/>
<evidence type="ECO:0000313" key="3">
    <source>
        <dbReference type="EMBL" id="EYE97421.1"/>
    </source>
</evidence>
<dbReference type="RefSeq" id="XP_040641109.1">
    <property type="nucleotide sequence ID" value="XM_040781143.1"/>
</dbReference>
<keyword evidence="4" id="KW-1185">Reference proteome</keyword>
<dbReference type="InterPro" id="IPR016040">
    <property type="entry name" value="NAD(P)-bd_dom"/>
</dbReference>
<gene>
    <name evidence="3" type="ORF">EURHEDRAFT_409646</name>
</gene>
<dbReference type="EMBL" id="KK088415">
    <property type="protein sequence ID" value="EYE97421.1"/>
    <property type="molecule type" value="Genomic_DNA"/>
</dbReference>
<dbReference type="Gene3D" id="3.40.50.720">
    <property type="entry name" value="NAD(P)-binding Rossmann-like Domain"/>
    <property type="match status" value="1"/>
</dbReference>
<dbReference type="OrthoDB" id="63935at2759"/>
<dbReference type="InterPro" id="IPR051606">
    <property type="entry name" value="Polyketide_Oxido-like"/>
</dbReference>
<comment type="similarity">
    <text evidence="1">Belongs to the avfA family.</text>
</comment>
<dbReference type="GO" id="GO:0042602">
    <property type="term" value="F:riboflavin reductase (NADPH) activity"/>
    <property type="evidence" value="ECO:0007669"/>
    <property type="project" value="TreeGrafter"/>
</dbReference>
<evidence type="ECO:0000313" key="4">
    <source>
        <dbReference type="Proteomes" id="UP000019804"/>
    </source>
</evidence>
<sequence>MPLIAFFGATGGSTISCLAPALEAGYHCTALARSRSRLIDSLVQRGLSESTIRDHLSVTEGMVTDIDAVSKTILPGGNGTPMADIIISGIGGKMLFDNPLKPTLDNPTICQDAIRTILAAARQAAPPSESNKKPTLIVLSTTGISDKRDLPFAMMPLYHWMLKAPHEDKKVMETLIRDEMATAVEKRGIGEYIIVRPSLLTDGEGDGLGKVKVGVEEDPAVGYAIAREDVGRWVFERLVRGEWKGGGSGSGRVVSITT</sequence>
<reference evidence="4" key="1">
    <citation type="journal article" date="2014" name="Nat. Commun.">
        <title>Genomic adaptations of the halophilic Dead Sea filamentous fungus Eurotium rubrum.</title>
        <authorList>
            <person name="Kis-Papo T."/>
            <person name="Weig A.R."/>
            <person name="Riley R."/>
            <person name="Persoh D."/>
            <person name="Salamov A."/>
            <person name="Sun H."/>
            <person name="Lipzen A."/>
            <person name="Wasser S.P."/>
            <person name="Rambold G."/>
            <person name="Grigoriev I.V."/>
            <person name="Nevo E."/>
        </authorList>
    </citation>
    <scope>NUCLEOTIDE SEQUENCE [LARGE SCALE GENOMIC DNA]</scope>
    <source>
        <strain evidence="4">CBS 135680</strain>
    </source>
</reference>
<dbReference type="PANTHER" id="PTHR43355:SF2">
    <property type="entry name" value="FLAVIN REDUCTASE (NADPH)"/>
    <property type="match status" value="1"/>
</dbReference>
<organism evidence="3 4">
    <name type="scientific">Aspergillus ruber (strain CBS 135680)</name>
    <dbReference type="NCBI Taxonomy" id="1388766"/>
    <lineage>
        <taxon>Eukaryota</taxon>
        <taxon>Fungi</taxon>
        <taxon>Dikarya</taxon>
        <taxon>Ascomycota</taxon>
        <taxon>Pezizomycotina</taxon>
        <taxon>Eurotiomycetes</taxon>
        <taxon>Eurotiomycetidae</taxon>
        <taxon>Eurotiales</taxon>
        <taxon>Aspergillaceae</taxon>
        <taxon>Aspergillus</taxon>
        <taxon>Aspergillus subgen. Aspergillus</taxon>
    </lineage>
</organism>
<dbReference type="Pfam" id="PF13460">
    <property type="entry name" value="NAD_binding_10"/>
    <property type="match status" value="1"/>
</dbReference>
<name>A0A017SKW2_ASPRC</name>
<dbReference type="AlphaFoldDB" id="A0A017SKW2"/>
<dbReference type="GeneID" id="63696267"/>